<evidence type="ECO:0000256" key="3">
    <source>
        <dbReference type="ARBA" id="ARBA00022741"/>
    </source>
</evidence>
<dbReference type="Proteomes" id="UP000584867">
    <property type="component" value="Unassembled WGS sequence"/>
</dbReference>
<comment type="caution">
    <text evidence="12">The sequence shown here is derived from an EMBL/GenBank/DDBJ whole genome shotgun (WGS) entry which is preliminary data.</text>
</comment>
<feature type="binding site" evidence="9">
    <location>
        <begin position="40"/>
        <end position="44"/>
    </location>
    <ligand>
        <name>substrate</name>
    </ligand>
</feature>
<evidence type="ECO:0000256" key="2">
    <source>
        <dbReference type="ARBA" id="ARBA00022723"/>
    </source>
</evidence>
<feature type="binding site" evidence="9">
    <location>
        <position position="300"/>
    </location>
    <ligand>
        <name>K(+)</name>
        <dbReference type="ChEBI" id="CHEBI:29103"/>
    </ligand>
</feature>
<evidence type="ECO:0000256" key="5">
    <source>
        <dbReference type="ARBA" id="ARBA00022840"/>
    </source>
</evidence>
<dbReference type="PRINTS" id="PR00990">
    <property type="entry name" value="RIBOKINASE"/>
</dbReference>
<dbReference type="HAMAP" id="MF_01987">
    <property type="entry name" value="Ribokinase"/>
    <property type="match status" value="1"/>
</dbReference>
<comment type="function">
    <text evidence="9">Catalyzes the phosphorylation of ribose at O-5 in a reaction requiring ATP and magnesium. The resulting D-ribose-5-phosphate can then be used either for sythesis of nucleotides, histidine, and tryptophan, or as a component of the pentose phosphate pathway.</text>
</comment>
<keyword evidence="7 9" id="KW-0630">Potassium</keyword>
<evidence type="ECO:0000259" key="11">
    <source>
        <dbReference type="Pfam" id="PF00294"/>
    </source>
</evidence>
<feature type="binding site" evidence="9">
    <location>
        <position position="291"/>
    </location>
    <ligand>
        <name>K(+)</name>
        <dbReference type="ChEBI" id="CHEBI:29103"/>
    </ligand>
</feature>
<dbReference type="InterPro" id="IPR011877">
    <property type="entry name" value="Ribokinase"/>
</dbReference>
<keyword evidence="3 9" id="KW-0547">Nucleotide-binding</keyword>
<comment type="subcellular location">
    <subcellularLocation>
        <location evidence="9">Cytoplasm</location>
    </subcellularLocation>
</comment>
<dbReference type="UniPathway" id="UPA00916">
    <property type="reaction ID" value="UER00889"/>
</dbReference>
<evidence type="ECO:0000256" key="7">
    <source>
        <dbReference type="ARBA" id="ARBA00022958"/>
    </source>
</evidence>
<feature type="binding site" evidence="9">
    <location>
        <position position="261"/>
    </location>
    <ligand>
        <name>substrate</name>
    </ligand>
</feature>
<evidence type="ECO:0000256" key="6">
    <source>
        <dbReference type="ARBA" id="ARBA00022842"/>
    </source>
</evidence>
<keyword evidence="2 9" id="KW-0479">Metal-binding</keyword>
<feature type="binding site" evidence="9">
    <location>
        <begin position="12"/>
        <end position="14"/>
    </location>
    <ligand>
        <name>substrate</name>
    </ligand>
</feature>
<dbReference type="NCBIfam" id="TIGR02152">
    <property type="entry name" value="D_ribokin_bact"/>
    <property type="match status" value="1"/>
</dbReference>
<dbReference type="RefSeq" id="WP_184260619.1">
    <property type="nucleotide sequence ID" value="NZ_JACHIO010000032.1"/>
</dbReference>
<dbReference type="GO" id="GO:0004747">
    <property type="term" value="F:ribokinase activity"/>
    <property type="evidence" value="ECO:0007669"/>
    <property type="project" value="UniProtKB-UniRule"/>
</dbReference>
<comment type="cofactor">
    <cofactor evidence="9">
        <name>Mg(2+)</name>
        <dbReference type="ChEBI" id="CHEBI:18420"/>
    </cofactor>
    <text evidence="9">Requires a divalent cation, most likely magnesium in vivo, as an electrophilic catalyst to aid phosphoryl group transfer. It is the chelate of the metal and the nucleotide that is the actual substrate.</text>
</comment>
<dbReference type="GO" id="GO:0005524">
    <property type="term" value="F:ATP binding"/>
    <property type="evidence" value="ECO:0007669"/>
    <property type="project" value="UniProtKB-UniRule"/>
</dbReference>
<feature type="binding site" evidence="9">
    <location>
        <begin position="227"/>
        <end position="232"/>
    </location>
    <ligand>
        <name>ATP</name>
        <dbReference type="ChEBI" id="CHEBI:30616"/>
    </ligand>
</feature>
<organism evidence="12 13">
    <name type="scientific">Granulicella mallensis</name>
    <dbReference type="NCBI Taxonomy" id="940614"/>
    <lineage>
        <taxon>Bacteria</taxon>
        <taxon>Pseudomonadati</taxon>
        <taxon>Acidobacteriota</taxon>
        <taxon>Terriglobia</taxon>
        <taxon>Terriglobales</taxon>
        <taxon>Acidobacteriaceae</taxon>
        <taxon>Granulicella</taxon>
    </lineage>
</organism>
<name>A0A7W8ECG0_9BACT</name>
<feature type="binding site" evidence="9">
    <location>
        <position position="191"/>
    </location>
    <ligand>
        <name>ATP</name>
        <dbReference type="ChEBI" id="CHEBI:30616"/>
    </ligand>
</feature>
<dbReference type="AlphaFoldDB" id="A0A7W8ECG0"/>
<comment type="similarity">
    <text evidence="9">Belongs to the carbohydrate kinase PfkB family. Ribokinase subfamily.</text>
</comment>
<keyword evidence="8 9" id="KW-0119">Carbohydrate metabolism</keyword>
<feature type="binding site" evidence="9">
    <location>
        <position position="257"/>
    </location>
    <ligand>
        <name>K(+)</name>
        <dbReference type="ChEBI" id="CHEBI:29103"/>
    </ligand>
</feature>
<comment type="caution">
    <text evidence="9">Lacks conserved residue(s) required for the propagation of feature annotation.</text>
</comment>
<accession>A0A7W8ECG0</accession>
<dbReference type="GO" id="GO:0019303">
    <property type="term" value="P:D-ribose catabolic process"/>
    <property type="evidence" value="ECO:0007669"/>
    <property type="project" value="UniProtKB-UniRule"/>
</dbReference>
<evidence type="ECO:0000256" key="8">
    <source>
        <dbReference type="ARBA" id="ARBA00023277"/>
    </source>
</evidence>
<keyword evidence="6 9" id="KW-0460">Magnesium</keyword>
<evidence type="ECO:0000313" key="12">
    <source>
        <dbReference type="EMBL" id="MBB5066661.1"/>
    </source>
</evidence>
<dbReference type="PANTHER" id="PTHR10584:SF166">
    <property type="entry name" value="RIBOKINASE"/>
    <property type="match status" value="1"/>
</dbReference>
<keyword evidence="1 9" id="KW-0808">Transferase</keyword>
<comment type="pathway">
    <text evidence="9">Carbohydrate metabolism; D-ribose degradation; D-ribose 5-phosphate from beta-D-ribopyranose: step 2/2.</text>
</comment>
<feature type="binding site" evidence="9">
    <location>
        <position position="296"/>
    </location>
    <ligand>
        <name>K(+)</name>
        <dbReference type="ChEBI" id="CHEBI:29103"/>
    </ligand>
</feature>
<dbReference type="EC" id="2.7.1.15" evidence="9 10"/>
<comment type="activity regulation">
    <text evidence="9">Activated by a monovalent cation that binds near, but not in, the active site. The most likely occupant of the site in vivo is potassium. Ion binding induces a conformational change that may alter substrate affinity.</text>
</comment>
<proteinExistence type="inferred from homology"/>
<feature type="binding site" evidence="9">
    <location>
        <position position="294"/>
    </location>
    <ligand>
        <name>K(+)</name>
        <dbReference type="ChEBI" id="CHEBI:29103"/>
    </ligand>
</feature>
<dbReference type="SUPFAM" id="SSF53613">
    <property type="entry name" value="Ribokinase-like"/>
    <property type="match status" value="1"/>
</dbReference>
<protein>
    <recommendedName>
        <fullName evidence="9 10">Ribokinase</fullName>
        <shortName evidence="9">RK</shortName>
        <ecNumber evidence="9 10">2.7.1.15</ecNumber>
    </recommendedName>
</protein>
<dbReference type="InterPro" id="IPR029056">
    <property type="entry name" value="Ribokinase-like"/>
</dbReference>
<dbReference type="Gene3D" id="3.40.1190.20">
    <property type="match status" value="1"/>
</dbReference>
<keyword evidence="5 9" id="KW-0067">ATP-binding</keyword>
<evidence type="ECO:0000256" key="10">
    <source>
        <dbReference type="NCBIfam" id="TIGR02152"/>
    </source>
</evidence>
<dbReference type="GO" id="GO:0005829">
    <property type="term" value="C:cytosol"/>
    <property type="evidence" value="ECO:0007669"/>
    <property type="project" value="TreeGrafter"/>
</dbReference>
<gene>
    <name evidence="9" type="primary">rbsK</name>
    <name evidence="12" type="ORF">HDF15_005044</name>
</gene>
<evidence type="ECO:0000256" key="9">
    <source>
        <dbReference type="HAMAP-Rule" id="MF_01987"/>
    </source>
</evidence>
<feature type="active site" description="Proton acceptor" evidence="9">
    <location>
        <position position="261"/>
    </location>
</feature>
<dbReference type="GO" id="GO:0046872">
    <property type="term" value="F:metal ion binding"/>
    <property type="evidence" value="ECO:0007669"/>
    <property type="project" value="UniProtKB-KW"/>
</dbReference>
<dbReference type="CDD" id="cd01174">
    <property type="entry name" value="ribokinase"/>
    <property type="match status" value="1"/>
</dbReference>
<feature type="binding site" evidence="9">
    <location>
        <position position="145"/>
    </location>
    <ligand>
        <name>substrate</name>
    </ligand>
</feature>
<dbReference type="InterPro" id="IPR002139">
    <property type="entry name" value="Ribo/fructo_kinase"/>
</dbReference>
<evidence type="ECO:0000313" key="13">
    <source>
        <dbReference type="Proteomes" id="UP000584867"/>
    </source>
</evidence>
<feature type="binding site" evidence="9">
    <location>
        <begin position="260"/>
        <end position="261"/>
    </location>
    <ligand>
        <name>ATP</name>
        <dbReference type="ChEBI" id="CHEBI:30616"/>
    </ligand>
</feature>
<evidence type="ECO:0000256" key="4">
    <source>
        <dbReference type="ARBA" id="ARBA00022777"/>
    </source>
</evidence>
<keyword evidence="4 9" id="KW-0418">Kinase</keyword>
<keyword evidence="9" id="KW-0963">Cytoplasm</keyword>
<evidence type="ECO:0000256" key="1">
    <source>
        <dbReference type="ARBA" id="ARBA00022679"/>
    </source>
</evidence>
<sequence length="313" mass="31377">MSHNVLVLGSFVADVAFRMSRLPAWGETLMGETFALGPGGKGSNQAVAAARALAGSDAKVQFLSRVGEDAFGTLARDTWKEAGVDASLVSTGSTATGAAAILIDAVKGENAIIVVPGACFTLEPADVESAAAEIGAASVFLTQLELPLDTVERGLQIARKAGVPTILNPAPAPVTPLPASLIGLADYLIPNETEAALLTGLPVETVEQAGLAAAALLASGARNVILTLGARGALVATSDGQTTLVASFNAGPVLETTGAGDAFCGGFATALAEGQPLLDAVRFGCATAGISVTRAGTAPSMPHRHEIEALLAR</sequence>
<comment type="subunit">
    <text evidence="9">Homodimer.</text>
</comment>
<dbReference type="Pfam" id="PF00294">
    <property type="entry name" value="PfkB"/>
    <property type="match status" value="1"/>
</dbReference>
<dbReference type="PANTHER" id="PTHR10584">
    <property type="entry name" value="SUGAR KINASE"/>
    <property type="match status" value="1"/>
</dbReference>
<dbReference type="InterPro" id="IPR011611">
    <property type="entry name" value="PfkB_dom"/>
</dbReference>
<feature type="domain" description="Carbohydrate kinase PfkB" evidence="11">
    <location>
        <begin position="3"/>
        <end position="303"/>
    </location>
</feature>
<reference evidence="12 13" key="1">
    <citation type="submission" date="2020-08" db="EMBL/GenBank/DDBJ databases">
        <title>Genomic Encyclopedia of Type Strains, Phase IV (KMG-V): Genome sequencing to study the core and pangenomes of soil and plant-associated prokaryotes.</title>
        <authorList>
            <person name="Whitman W."/>
        </authorList>
    </citation>
    <scope>NUCLEOTIDE SEQUENCE [LARGE SCALE GENOMIC DNA]</scope>
    <source>
        <strain evidence="12 13">X5P3</strain>
    </source>
</reference>
<comment type="catalytic activity">
    <reaction evidence="9">
        <text>D-ribose + ATP = D-ribose 5-phosphate + ADP + H(+)</text>
        <dbReference type="Rhea" id="RHEA:13697"/>
        <dbReference type="ChEBI" id="CHEBI:15378"/>
        <dbReference type="ChEBI" id="CHEBI:30616"/>
        <dbReference type="ChEBI" id="CHEBI:47013"/>
        <dbReference type="ChEBI" id="CHEBI:78346"/>
        <dbReference type="ChEBI" id="CHEBI:456216"/>
        <dbReference type="EC" id="2.7.1.15"/>
    </reaction>
</comment>
<dbReference type="EMBL" id="JACHIO010000032">
    <property type="protein sequence ID" value="MBB5066661.1"/>
    <property type="molecule type" value="Genomic_DNA"/>
</dbReference>